<dbReference type="EMBL" id="BKCJ011079684">
    <property type="protein sequence ID" value="GFC81414.1"/>
    <property type="molecule type" value="Genomic_DNA"/>
</dbReference>
<protein>
    <submittedName>
        <fullName evidence="1">Ribonuclease H-like domain-containing protein</fullName>
    </submittedName>
</protein>
<gene>
    <name evidence="1" type="ORF">Tci_853384</name>
</gene>
<evidence type="ECO:0000313" key="1">
    <source>
        <dbReference type="EMBL" id="GFC81414.1"/>
    </source>
</evidence>
<proteinExistence type="predicted"/>
<feature type="non-terminal residue" evidence="1">
    <location>
        <position position="97"/>
    </location>
</feature>
<accession>A0A699RET3</accession>
<feature type="non-terminal residue" evidence="1">
    <location>
        <position position="1"/>
    </location>
</feature>
<name>A0A699RET3_TANCI</name>
<sequence>LHVPYRFQYADIFTKGLPSTLFDEFHDSFSGGDGFLVKKNDKDVNLLKKKRKRDEVEAEYEGVDVDKGEGEGVKVKIGEKRKGVGKGDEELLVAKEG</sequence>
<reference evidence="1" key="1">
    <citation type="journal article" date="2019" name="Sci. Rep.">
        <title>Draft genome of Tanacetum cinerariifolium, the natural source of mosquito coil.</title>
        <authorList>
            <person name="Yamashiro T."/>
            <person name="Shiraishi A."/>
            <person name="Satake H."/>
            <person name="Nakayama K."/>
        </authorList>
    </citation>
    <scope>NUCLEOTIDE SEQUENCE</scope>
</reference>
<organism evidence="1">
    <name type="scientific">Tanacetum cinerariifolium</name>
    <name type="common">Dalmatian daisy</name>
    <name type="synonym">Chrysanthemum cinerariifolium</name>
    <dbReference type="NCBI Taxonomy" id="118510"/>
    <lineage>
        <taxon>Eukaryota</taxon>
        <taxon>Viridiplantae</taxon>
        <taxon>Streptophyta</taxon>
        <taxon>Embryophyta</taxon>
        <taxon>Tracheophyta</taxon>
        <taxon>Spermatophyta</taxon>
        <taxon>Magnoliopsida</taxon>
        <taxon>eudicotyledons</taxon>
        <taxon>Gunneridae</taxon>
        <taxon>Pentapetalae</taxon>
        <taxon>asterids</taxon>
        <taxon>campanulids</taxon>
        <taxon>Asterales</taxon>
        <taxon>Asteraceae</taxon>
        <taxon>Asteroideae</taxon>
        <taxon>Anthemideae</taxon>
        <taxon>Anthemidinae</taxon>
        <taxon>Tanacetum</taxon>
    </lineage>
</organism>
<dbReference type="AlphaFoldDB" id="A0A699RET3"/>
<comment type="caution">
    <text evidence="1">The sequence shown here is derived from an EMBL/GenBank/DDBJ whole genome shotgun (WGS) entry which is preliminary data.</text>
</comment>